<comment type="function">
    <text evidence="1 5">Membrane-anchoring subunit of succinate dehydrogenase (SDH).</text>
</comment>
<dbReference type="NCBIfam" id="TIGR02968">
    <property type="entry name" value="succ_dehyd_anc"/>
    <property type="match status" value="1"/>
</dbReference>
<gene>
    <name evidence="9" type="primary">sdhD</name>
    <name evidence="9" type="ORF">N8M53_04590</name>
</gene>
<feature type="binding site" evidence="6">
    <location>
        <position position="84"/>
    </location>
    <ligand>
        <name>a ubiquinone</name>
        <dbReference type="ChEBI" id="CHEBI:16389"/>
    </ligand>
</feature>
<organism evidence="9 10">
    <name type="scientific">Salinivibrio kushneri</name>
    <dbReference type="NCBI Taxonomy" id="1908198"/>
    <lineage>
        <taxon>Bacteria</taxon>
        <taxon>Pseudomonadati</taxon>
        <taxon>Pseudomonadota</taxon>
        <taxon>Gammaproteobacteria</taxon>
        <taxon>Vibrionales</taxon>
        <taxon>Vibrionaceae</taxon>
        <taxon>Salinivibrio</taxon>
    </lineage>
</organism>
<dbReference type="GO" id="GO:0006099">
    <property type="term" value="P:tricarboxylic acid cycle"/>
    <property type="evidence" value="ECO:0007669"/>
    <property type="project" value="UniProtKB-UniRule"/>
</dbReference>
<evidence type="ECO:0000256" key="1">
    <source>
        <dbReference type="ARBA" id="ARBA00004050"/>
    </source>
</evidence>
<evidence type="ECO:0000256" key="5">
    <source>
        <dbReference type="PIRNR" id="PIRNR000169"/>
    </source>
</evidence>
<sequence length="116" mass="12917">MVTKNISSVGRNGVHDYVLIRATAILITLYTLYMVGFAVFGPEITYASWTAFFGQTSTKVFTMLALVSVLIHGWIGMWQVLTDYIKPALLRGMLQLGVVAMLLIYVFAGFFVLWGV</sequence>
<feature type="binding site" description="axial binding residue" evidence="7">
    <location>
        <position position="72"/>
    </location>
    <ligand>
        <name>heme</name>
        <dbReference type="ChEBI" id="CHEBI:30413"/>
        <note>ligand shared with second transmembrane subunit</note>
    </ligand>
    <ligandPart>
        <name>Fe</name>
        <dbReference type="ChEBI" id="CHEBI:18248"/>
    </ligandPart>
</feature>
<protein>
    <recommendedName>
        <fullName evidence="5">Succinate dehydrogenase hydrophobic membrane anchor subunit</fullName>
    </recommendedName>
</protein>
<keyword evidence="3 8" id="KW-0812">Transmembrane</keyword>
<dbReference type="GO" id="GO:0017004">
    <property type="term" value="P:cytochrome complex assembly"/>
    <property type="evidence" value="ECO:0007669"/>
    <property type="project" value="TreeGrafter"/>
</dbReference>
<dbReference type="EMBL" id="CP114588">
    <property type="protein sequence ID" value="WBA09479.1"/>
    <property type="molecule type" value="Genomic_DNA"/>
</dbReference>
<keyword evidence="5" id="KW-0816">Tricarboxylic acid cycle</keyword>
<feature type="transmembrane region" description="Helical" evidence="8">
    <location>
        <begin position="18"/>
        <end position="40"/>
    </location>
</feature>
<keyword evidence="5" id="KW-0249">Electron transport</keyword>
<keyword evidence="5" id="KW-0813">Transport</keyword>
<evidence type="ECO:0000313" key="10">
    <source>
        <dbReference type="Proteomes" id="UP001164748"/>
    </source>
</evidence>
<comment type="pathway">
    <text evidence="5">Carbohydrate metabolism; tricarboxylic acid cycle.</text>
</comment>
<comment type="subcellular location">
    <subcellularLocation>
        <location evidence="5">Cell inner membrane</location>
        <topology evidence="5">Multi-pass membrane protein</topology>
    </subcellularLocation>
    <subcellularLocation>
        <location evidence="2">Membrane</location>
        <topology evidence="2">Multi-pass membrane protein</topology>
    </subcellularLocation>
</comment>
<dbReference type="Gene3D" id="1.20.1300.10">
    <property type="entry name" value="Fumarate reductase/succinate dehydrogenase, transmembrane subunit"/>
    <property type="match status" value="1"/>
</dbReference>
<dbReference type="GO" id="GO:0005886">
    <property type="term" value="C:plasma membrane"/>
    <property type="evidence" value="ECO:0007669"/>
    <property type="project" value="UniProtKB-SubCell"/>
</dbReference>
<keyword evidence="5" id="KW-1003">Cell membrane</keyword>
<evidence type="ECO:0000256" key="4">
    <source>
        <dbReference type="ARBA" id="ARBA00022989"/>
    </source>
</evidence>
<dbReference type="InterPro" id="IPR034804">
    <property type="entry name" value="SQR/QFR_C/D"/>
</dbReference>
<dbReference type="GO" id="GO:0020037">
    <property type="term" value="F:heme binding"/>
    <property type="evidence" value="ECO:0007669"/>
    <property type="project" value="InterPro"/>
</dbReference>
<name>A0AA47LS21_9GAMM</name>
<evidence type="ECO:0000256" key="2">
    <source>
        <dbReference type="ARBA" id="ARBA00004141"/>
    </source>
</evidence>
<keyword evidence="7" id="KW-0349">Heme</keyword>
<evidence type="ECO:0000256" key="6">
    <source>
        <dbReference type="PIRSR" id="PIRSR000169-1"/>
    </source>
</evidence>
<accession>A0AA47LS21</accession>
<feature type="transmembrane region" description="Helical" evidence="8">
    <location>
        <begin position="60"/>
        <end position="81"/>
    </location>
</feature>
<dbReference type="PANTHER" id="PTHR38689:SF1">
    <property type="entry name" value="SUCCINATE DEHYDROGENASE HYDROPHOBIC MEMBRANE ANCHOR SUBUNIT"/>
    <property type="match status" value="1"/>
</dbReference>
<dbReference type="SUPFAM" id="SSF81343">
    <property type="entry name" value="Fumarate reductase respiratory complex transmembrane subunits"/>
    <property type="match status" value="1"/>
</dbReference>
<dbReference type="PIRSF" id="PIRSF000169">
    <property type="entry name" value="SDH_D"/>
    <property type="match status" value="1"/>
</dbReference>
<proteinExistence type="predicted"/>
<dbReference type="PANTHER" id="PTHR38689">
    <property type="entry name" value="SUCCINATE DEHYDROGENASE HYDROPHOBIC MEMBRANE ANCHOR SUBUNIT"/>
    <property type="match status" value="1"/>
</dbReference>
<keyword evidence="4 8" id="KW-1133">Transmembrane helix</keyword>
<dbReference type="CDD" id="cd03494">
    <property type="entry name" value="SQR_TypeC_SdhD"/>
    <property type="match status" value="1"/>
</dbReference>
<keyword evidence="5 8" id="KW-0472">Membrane</keyword>
<keyword evidence="5" id="KW-0997">Cell inner membrane</keyword>
<keyword evidence="7" id="KW-0479">Metal-binding</keyword>
<feature type="transmembrane region" description="Helical" evidence="8">
    <location>
        <begin position="93"/>
        <end position="114"/>
    </location>
</feature>
<evidence type="ECO:0000313" key="9">
    <source>
        <dbReference type="EMBL" id="WBA09479.1"/>
    </source>
</evidence>
<comment type="cofactor">
    <cofactor evidence="7">
        <name>heme</name>
        <dbReference type="ChEBI" id="CHEBI:30413"/>
    </cofactor>
    <text evidence="7">The heme is bound between the two transmembrane subunits.</text>
</comment>
<dbReference type="AlphaFoldDB" id="A0AA47LS21"/>
<keyword evidence="7" id="KW-0408">Iron</keyword>
<evidence type="ECO:0000256" key="8">
    <source>
        <dbReference type="SAM" id="Phobius"/>
    </source>
</evidence>
<dbReference type="RefSeq" id="WP_046073557.1">
    <property type="nucleotide sequence ID" value="NZ_CP114588.1"/>
</dbReference>
<dbReference type="InterPro" id="IPR014312">
    <property type="entry name" value="Succ_DH_anchor"/>
</dbReference>
<dbReference type="Proteomes" id="UP001164748">
    <property type="component" value="Chromosome"/>
</dbReference>
<evidence type="ECO:0000256" key="7">
    <source>
        <dbReference type="PIRSR" id="PIRSR000169-2"/>
    </source>
</evidence>
<dbReference type="GO" id="GO:0046872">
    <property type="term" value="F:metal ion binding"/>
    <property type="evidence" value="ECO:0007669"/>
    <property type="project" value="UniProtKB-KW"/>
</dbReference>
<evidence type="ECO:0000256" key="3">
    <source>
        <dbReference type="ARBA" id="ARBA00022692"/>
    </source>
</evidence>
<dbReference type="GO" id="GO:0009055">
    <property type="term" value="F:electron transfer activity"/>
    <property type="evidence" value="ECO:0007669"/>
    <property type="project" value="TreeGrafter"/>
</dbReference>
<reference evidence="9" key="1">
    <citation type="submission" date="2022-09" db="EMBL/GenBank/DDBJ databases">
        <authorList>
            <person name="Li Z.-J."/>
        </authorList>
    </citation>
    <scope>NUCLEOTIDE SEQUENCE</scope>
    <source>
        <strain evidence="9">TGB11</strain>
    </source>
</reference>